<reference evidence="1" key="1">
    <citation type="submission" date="2018-05" db="EMBL/GenBank/DDBJ databases">
        <authorList>
            <person name="Lanie J.A."/>
            <person name="Ng W.-L."/>
            <person name="Kazmierczak K.M."/>
            <person name="Andrzejewski T.M."/>
            <person name="Davidsen T.M."/>
            <person name="Wayne K.J."/>
            <person name="Tettelin H."/>
            <person name="Glass J.I."/>
            <person name="Rusch D."/>
            <person name="Podicherti R."/>
            <person name="Tsui H.-C.T."/>
            <person name="Winkler M.E."/>
        </authorList>
    </citation>
    <scope>NUCLEOTIDE SEQUENCE</scope>
</reference>
<sequence length="56" mass="5988">MIYLKSTQISSFGITSKDSDITAKKAALNIAKTLQKAGFNIKIISPLVSSAYPIIS</sequence>
<protein>
    <submittedName>
        <fullName evidence="1">Uncharacterized protein</fullName>
    </submittedName>
</protein>
<dbReference type="EMBL" id="UINC01199038">
    <property type="protein sequence ID" value="SVE17276.1"/>
    <property type="molecule type" value="Genomic_DNA"/>
</dbReference>
<accession>A0A383BAT3</accession>
<organism evidence="1">
    <name type="scientific">marine metagenome</name>
    <dbReference type="NCBI Taxonomy" id="408172"/>
    <lineage>
        <taxon>unclassified sequences</taxon>
        <taxon>metagenomes</taxon>
        <taxon>ecological metagenomes</taxon>
    </lineage>
</organism>
<feature type="non-terminal residue" evidence="1">
    <location>
        <position position="56"/>
    </location>
</feature>
<proteinExistence type="predicted"/>
<gene>
    <name evidence="1" type="ORF">METZ01_LOCUS470130</name>
</gene>
<evidence type="ECO:0000313" key="1">
    <source>
        <dbReference type="EMBL" id="SVE17276.1"/>
    </source>
</evidence>
<dbReference type="AlphaFoldDB" id="A0A383BAT3"/>
<name>A0A383BAT3_9ZZZZ</name>